<protein>
    <submittedName>
        <fullName evidence="1">Uncharacterized protein</fullName>
    </submittedName>
</protein>
<evidence type="ECO:0000313" key="1">
    <source>
        <dbReference type="EMBL" id="QPZ37863.1"/>
    </source>
</evidence>
<dbReference type="Proteomes" id="UP000662814">
    <property type="component" value="Chromosome"/>
</dbReference>
<sequence>MSITVEGRPQALLELLWLREAFELRPHGESLPPRLLDTPVTVQDPAVSADTRDEWEAAWPRIWHAAVAHAGQERNPRSFDDLQITAEGSTERADLLRRIVGPSWRDEFGGSAFGYESHTTWTQRGRDAHLAAMPTQIDSQPERRDLSALIPAWLAGLTKIVIIPCSGEFTHRVGENAFLVTAATRENSHSYRRALSTFI</sequence>
<gene>
    <name evidence="1" type="ORF">HCR76_13750</name>
</gene>
<evidence type="ECO:0000313" key="2">
    <source>
        <dbReference type="Proteomes" id="UP000662814"/>
    </source>
</evidence>
<name>A0ABX6YGI4_9MICO</name>
<organism evidence="1 2">
    <name type="scientific">Paramicrobacterium chengjingii</name>
    <dbReference type="NCBI Taxonomy" id="2769067"/>
    <lineage>
        <taxon>Bacteria</taxon>
        <taxon>Bacillati</taxon>
        <taxon>Actinomycetota</taxon>
        <taxon>Actinomycetes</taxon>
        <taxon>Micrococcales</taxon>
        <taxon>Microbacteriaceae</taxon>
        <taxon>Paramicrobacterium</taxon>
    </lineage>
</organism>
<dbReference type="EMBL" id="CP061169">
    <property type="protein sequence ID" value="QPZ37863.1"/>
    <property type="molecule type" value="Genomic_DNA"/>
</dbReference>
<keyword evidence="2" id="KW-1185">Reference proteome</keyword>
<proteinExistence type="predicted"/>
<reference evidence="1 2" key="1">
    <citation type="submission" date="2020-12" db="EMBL/GenBank/DDBJ databases">
        <title>Microbacterium sp. HY060.</title>
        <authorList>
            <person name="Zhou J."/>
        </authorList>
    </citation>
    <scope>NUCLEOTIDE SEQUENCE [LARGE SCALE GENOMIC DNA]</scope>
    <source>
        <strain evidence="1 2">HY60</strain>
    </source>
</reference>
<accession>A0ABX6YGI4</accession>
<dbReference type="RefSeq" id="WP_166991583.1">
    <property type="nucleotide sequence ID" value="NZ_CP061169.1"/>
</dbReference>